<protein>
    <submittedName>
        <fullName evidence="1">YciI family protein</fullName>
    </submittedName>
</protein>
<dbReference type="Proteomes" id="UP001061991">
    <property type="component" value="Chromosome"/>
</dbReference>
<proteinExistence type="predicted"/>
<evidence type="ECO:0000313" key="1">
    <source>
        <dbReference type="EMBL" id="UXN60947.1"/>
    </source>
</evidence>
<sequence>MRVMVLVKATDESEKGVLPTTELLEAMGRYNEELINAGIMLAADGLKPSSEGKRIAFDGSGRTVIDGPFTQTRELVAGFWLWQVKDMDEAVAWVKRCPNPMPGPSEIEIRPVYEMADFDEVLTPDLTEMHDRMREKLSGN</sequence>
<accession>A0ACD4D564</accession>
<reference evidence="1" key="1">
    <citation type="submission" date="2022-09" db="EMBL/GenBank/DDBJ databases">
        <title>Interaction between co-microsymbionts with complementary sets of symbiotic genes in legume-rhizobium systems.</title>
        <authorList>
            <person name="Safronova V."/>
            <person name="Sazanova A."/>
            <person name="Afonin A."/>
            <person name="Chirak E."/>
        </authorList>
    </citation>
    <scope>NUCLEOTIDE SEQUENCE</scope>
    <source>
        <strain evidence="1">A18/3m</strain>
    </source>
</reference>
<dbReference type="EMBL" id="CP104973">
    <property type="protein sequence ID" value="UXN60947.1"/>
    <property type="molecule type" value="Genomic_DNA"/>
</dbReference>
<organism evidence="1 2">
    <name type="scientific">Phyllobacterium zundukense</name>
    <dbReference type="NCBI Taxonomy" id="1867719"/>
    <lineage>
        <taxon>Bacteria</taxon>
        <taxon>Pseudomonadati</taxon>
        <taxon>Pseudomonadota</taxon>
        <taxon>Alphaproteobacteria</taxon>
        <taxon>Hyphomicrobiales</taxon>
        <taxon>Phyllobacteriaceae</taxon>
        <taxon>Phyllobacterium</taxon>
    </lineage>
</organism>
<evidence type="ECO:0000313" key="2">
    <source>
        <dbReference type="Proteomes" id="UP001061991"/>
    </source>
</evidence>
<gene>
    <name evidence="1" type="ORF">N8E88_12600</name>
</gene>
<name>A0ACD4D564_9HYPH</name>
<keyword evidence="2" id="KW-1185">Reference proteome</keyword>